<dbReference type="EMBL" id="CAWUOM010000008">
    <property type="protein sequence ID" value="CAK7264072.1"/>
    <property type="molecule type" value="Genomic_DNA"/>
</dbReference>
<gene>
    <name evidence="2" type="ORF">SEPCBS57363_000885</name>
</gene>
<dbReference type="InterPro" id="IPR021851">
    <property type="entry name" value="DUF3455"/>
</dbReference>
<accession>A0ABP0D9S7</accession>
<feature type="signal peptide" evidence="1">
    <location>
        <begin position="1"/>
        <end position="18"/>
    </location>
</feature>
<dbReference type="PANTHER" id="PTHR35567">
    <property type="entry name" value="MALATE DEHYDROGENASE (AFU_ORTHOLOGUE AFUA_2G13800)"/>
    <property type="match status" value="1"/>
</dbReference>
<keyword evidence="3" id="KW-1185">Reference proteome</keyword>
<comment type="caution">
    <text evidence="2">The sequence shown here is derived from an EMBL/GenBank/DDBJ whole genome shotgun (WGS) entry which is preliminary data.</text>
</comment>
<keyword evidence="1" id="KW-0732">Signal</keyword>
<evidence type="ECO:0000313" key="3">
    <source>
        <dbReference type="Proteomes" id="UP001642501"/>
    </source>
</evidence>
<evidence type="ECO:0008006" key="4">
    <source>
        <dbReference type="Google" id="ProtNLM"/>
    </source>
</evidence>
<dbReference type="Proteomes" id="UP001642501">
    <property type="component" value="Unassembled WGS sequence"/>
</dbReference>
<proteinExistence type="predicted"/>
<dbReference type="Pfam" id="PF11937">
    <property type="entry name" value="DUF3455"/>
    <property type="match status" value="1"/>
</dbReference>
<reference evidence="2 3" key="1">
    <citation type="submission" date="2024-01" db="EMBL/GenBank/DDBJ databases">
        <authorList>
            <person name="Allen C."/>
            <person name="Tagirdzhanova G."/>
        </authorList>
    </citation>
    <scope>NUCLEOTIDE SEQUENCE [LARGE SCALE GENOMIC DNA]</scope>
    <source>
        <strain evidence="2 3">CBS 573.63</strain>
    </source>
</reference>
<evidence type="ECO:0000256" key="1">
    <source>
        <dbReference type="SAM" id="SignalP"/>
    </source>
</evidence>
<sequence length="294" mass="31453">MHVSILILAFATSVMVMASPTYPELTSSNGMPGVLETVSSYFNLLSDKIQQARQSAAAPTCDLSRAVFPFNGKPTTHAVTRDMLRFITNFDPAALPSLPPPSPGLFLKHVAIGRGTQNYTCDADNATAVPIAAGALATLFNASCIAATYPDVLNLLPRVVLPFNLTNNDITADETRLFPTNLKLSGHHYFETATTPFFNLDTFTAHMGRLPCAKNNTQKAPSATAIGSETDNRGQQGEPAVPWLKLVAKAGATGGLQEAYRLQTMGGSAPSTCAGMPAAFTVQYAAQYWFYARR</sequence>
<name>A0ABP0D9S7_9PEZI</name>
<feature type="chain" id="PRO_5045823754" description="Malate dehydrogenase" evidence="1">
    <location>
        <begin position="19"/>
        <end position="294"/>
    </location>
</feature>
<evidence type="ECO:0000313" key="2">
    <source>
        <dbReference type="EMBL" id="CAK7264072.1"/>
    </source>
</evidence>
<dbReference type="PANTHER" id="PTHR35567:SF1">
    <property type="entry name" value="CONSERVED FUNGAL PROTEIN (AFU_ORTHOLOGUE AFUA_1G14230)"/>
    <property type="match status" value="1"/>
</dbReference>
<protein>
    <recommendedName>
        <fullName evidence="4">Malate dehydrogenase</fullName>
    </recommendedName>
</protein>
<organism evidence="2 3">
    <name type="scientific">Sporothrix epigloea</name>
    <dbReference type="NCBI Taxonomy" id="1892477"/>
    <lineage>
        <taxon>Eukaryota</taxon>
        <taxon>Fungi</taxon>
        <taxon>Dikarya</taxon>
        <taxon>Ascomycota</taxon>
        <taxon>Pezizomycotina</taxon>
        <taxon>Sordariomycetes</taxon>
        <taxon>Sordariomycetidae</taxon>
        <taxon>Ophiostomatales</taxon>
        <taxon>Ophiostomataceae</taxon>
        <taxon>Sporothrix</taxon>
    </lineage>
</organism>